<keyword evidence="6" id="KW-1278">Translocase</keyword>
<dbReference type="InterPro" id="IPR017871">
    <property type="entry name" value="ABC_transporter-like_CS"/>
</dbReference>
<evidence type="ECO:0000256" key="6">
    <source>
        <dbReference type="ARBA" id="ARBA00022967"/>
    </source>
</evidence>
<keyword evidence="4" id="KW-0547">Nucleotide-binding</keyword>
<keyword evidence="7" id="KW-0472">Membrane</keyword>
<organism evidence="9 10">
    <name type="scientific">Liquorilactobacillus cacaonum DSM 21116</name>
    <dbReference type="NCBI Taxonomy" id="1423729"/>
    <lineage>
        <taxon>Bacteria</taxon>
        <taxon>Bacillati</taxon>
        <taxon>Bacillota</taxon>
        <taxon>Bacilli</taxon>
        <taxon>Lactobacillales</taxon>
        <taxon>Lactobacillaceae</taxon>
        <taxon>Liquorilactobacillus</taxon>
    </lineage>
</organism>
<proteinExistence type="predicted"/>
<accession>A0A0R2CTI4</accession>
<keyword evidence="5 9" id="KW-0067">ATP-binding</keyword>
<dbReference type="GO" id="GO:0016887">
    <property type="term" value="F:ATP hydrolysis activity"/>
    <property type="evidence" value="ECO:0007669"/>
    <property type="project" value="InterPro"/>
</dbReference>
<dbReference type="PANTHER" id="PTHR42781">
    <property type="entry name" value="SPERMIDINE/PUTRESCINE IMPORT ATP-BINDING PROTEIN POTA"/>
    <property type="match status" value="1"/>
</dbReference>
<dbReference type="Proteomes" id="UP000051131">
    <property type="component" value="Unassembled WGS sequence"/>
</dbReference>
<feature type="domain" description="ABC transporter" evidence="8">
    <location>
        <begin position="6"/>
        <end position="228"/>
    </location>
</feature>
<dbReference type="SMART" id="SM00382">
    <property type="entry name" value="AAA"/>
    <property type="match status" value="1"/>
</dbReference>
<dbReference type="AlphaFoldDB" id="A0A0R2CTI4"/>
<evidence type="ECO:0000313" key="9">
    <source>
        <dbReference type="EMBL" id="KRM90963.1"/>
    </source>
</evidence>
<sequence length="239" mass="26650">MTQKLLEIINVGKSYGQSAVLSNASLSISEGEFIALVGMSGGGKSTLLRMLAGLEDVSSGDIIQDGIKLEGLNKSARVMFQEDRLLPWMNVLENVMLDKRNREQRAEALQLLKQVELEDYVQQFPTQLSGGQRQRVALARALMAHPRLLLLDEPLGALDALTRGKMQNLIHKVCQNKSITTFLVTHDINEAVRMADRIAIIKNGTIWRTIDNPYRGKESIADKEKEVEISEKILAEILN</sequence>
<dbReference type="PROSITE" id="PS50893">
    <property type="entry name" value="ABC_TRANSPORTER_2"/>
    <property type="match status" value="1"/>
</dbReference>
<dbReference type="Gene3D" id="3.40.50.300">
    <property type="entry name" value="P-loop containing nucleotide triphosphate hydrolases"/>
    <property type="match status" value="1"/>
</dbReference>
<dbReference type="Pfam" id="PF00005">
    <property type="entry name" value="ABC_tran"/>
    <property type="match status" value="1"/>
</dbReference>
<dbReference type="InterPro" id="IPR003593">
    <property type="entry name" value="AAA+_ATPase"/>
</dbReference>
<protein>
    <submittedName>
        <fullName evidence="9">ABC transporter ATP-binding protein</fullName>
    </submittedName>
</protein>
<evidence type="ECO:0000256" key="4">
    <source>
        <dbReference type="ARBA" id="ARBA00022741"/>
    </source>
</evidence>
<evidence type="ECO:0000256" key="3">
    <source>
        <dbReference type="ARBA" id="ARBA00022519"/>
    </source>
</evidence>
<name>A0A0R2CTI4_9LACO</name>
<dbReference type="PATRIC" id="fig|1423729.3.peg.972"/>
<reference evidence="9 10" key="1">
    <citation type="journal article" date="2015" name="Genome Announc.">
        <title>Expanding the biotechnology potential of lactobacilli through comparative genomics of 213 strains and associated genera.</title>
        <authorList>
            <person name="Sun Z."/>
            <person name="Harris H.M."/>
            <person name="McCann A."/>
            <person name="Guo C."/>
            <person name="Argimon S."/>
            <person name="Zhang W."/>
            <person name="Yang X."/>
            <person name="Jeffery I.B."/>
            <person name="Cooney J.C."/>
            <person name="Kagawa T.F."/>
            <person name="Liu W."/>
            <person name="Song Y."/>
            <person name="Salvetti E."/>
            <person name="Wrobel A."/>
            <person name="Rasinkangas P."/>
            <person name="Parkhill J."/>
            <person name="Rea M.C."/>
            <person name="O'Sullivan O."/>
            <person name="Ritari J."/>
            <person name="Douillard F.P."/>
            <person name="Paul Ross R."/>
            <person name="Yang R."/>
            <person name="Briner A.E."/>
            <person name="Felis G.E."/>
            <person name="de Vos W.M."/>
            <person name="Barrangou R."/>
            <person name="Klaenhammer T.R."/>
            <person name="Caufield P.W."/>
            <person name="Cui Y."/>
            <person name="Zhang H."/>
            <person name="O'Toole P.W."/>
        </authorList>
    </citation>
    <scope>NUCLEOTIDE SEQUENCE [LARGE SCALE GENOMIC DNA]</scope>
    <source>
        <strain evidence="9 10">DSM 21116</strain>
    </source>
</reference>
<evidence type="ECO:0000256" key="2">
    <source>
        <dbReference type="ARBA" id="ARBA00022475"/>
    </source>
</evidence>
<keyword evidence="2" id="KW-1003">Cell membrane</keyword>
<keyword evidence="1" id="KW-0813">Transport</keyword>
<dbReference type="PANTHER" id="PTHR42781:SF1">
    <property type="entry name" value="THIAMINE IMPORT ATP-BINDING PROTEIN THIQ"/>
    <property type="match status" value="1"/>
</dbReference>
<evidence type="ECO:0000313" key="10">
    <source>
        <dbReference type="Proteomes" id="UP000051131"/>
    </source>
</evidence>
<evidence type="ECO:0000259" key="8">
    <source>
        <dbReference type="PROSITE" id="PS50893"/>
    </source>
</evidence>
<gene>
    <name evidence="9" type="ORF">FC80_GL000959</name>
</gene>
<dbReference type="EMBL" id="AYZE01000014">
    <property type="protein sequence ID" value="KRM90963.1"/>
    <property type="molecule type" value="Genomic_DNA"/>
</dbReference>
<dbReference type="InterPro" id="IPR027417">
    <property type="entry name" value="P-loop_NTPase"/>
</dbReference>
<dbReference type="PROSITE" id="PS00211">
    <property type="entry name" value="ABC_TRANSPORTER_1"/>
    <property type="match status" value="1"/>
</dbReference>
<dbReference type="STRING" id="1423729.FC80_GL000959"/>
<evidence type="ECO:0000256" key="5">
    <source>
        <dbReference type="ARBA" id="ARBA00022840"/>
    </source>
</evidence>
<evidence type="ECO:0000256" key="7">
    <source>
        <dbReference type="ARBA" id="ARBA00023136"/>
    </source>
</evidence>
<dbReference type="GO" id="GO:0005524">
    <property type="term" value="F:ATP binding"/>
    <property type="evidence" value="ECO:0007669"/>
    <property type="project" value="UniProtKB-KW"/>
</dbReference>
<dbReference type="SUPFAM" id="SSF52540">
    <property type="entry name" value="P-loop containing nucleoside triphosphate hydrolases"/>
    <property type="match status" value="1"/>
</dbReference>
<dbReference type="CDD" id="cd03293">
    <property type="entry name" value="ABC_NrtD_SsuB_transporters"/>
    <property type="match status" value="1"/>
</dbReference>
<keyword evidence="10" id="KW-1185">Reference proteome</keyword>
<comment type="caution">
    <text evidence="9">The sequence shown here is derived from an EMBL/GenBank/DDBJ whole genome shotgun (WGS) entry which is preliminary data.</text>
</comment>
<dbReference type="InterPro" id="IPR050093">
    <property type="entry name" value="ABC_SmlMolc_Importer"/>
</dbReference>
<dbReference type="OrthoDB" id="9802264at2"/>
<dbReference type="RefSeq" id="WP_057829176.1">
    <property type="nucleotide sequence ID" value="NZ_AYZE01000014.1"/>
</dbReference>
<keyword evidence="3" id="KW-0997">Cell inner membrane</keyword>
<evidence type="ECO:0000256" key="1">
    <source>
        <dbReference type="ARBA" id="ARBA00022448"/>
    </source>
</evidence>
<dbReference type="InterPro" id="IPR003439">
    <property type="entry name" value="ABC_transporter-like_ATP-bd"/>
</dbReference>